<gene>
    <name evidence="1" type="ORF">CE154_021660</name>
</gene>
<comment type="caution">
    <text evidence="1">The sequence shown here is derived from an EMBL/GenBank/DDBJ whole genome shotgun (WGS) entry which is preliminary data.</text>
</comment>
<evidence type="ECO:0008006" key="3">
    <source>
        <dbReference type="Google" id="ProtNLM"/>
    </source>
</evidence>
<dbReference type="Proteomes" id="UP000216225">
    <property type="component" value="Unassembled WGS sequence"/>
</dbReference>
<dbReference type="InterPro" id="IPR016181">
    <property type="entry name" value="Acyl_CoA_acyltransferase"/>
</dbReference>
<dbReference type="SUPFAM" id="SSF55729">
    <property type="entry name" value="Acyl-CoA N-acyltransferases (Nat)"/>
    <property type="match status" value="1"/>
</dbReference>
<protein>
    <recommendedName>
        <fullName evidence="3">Long-chain N-acyl amino acid synthase</fullName>
    </recommendedName>
</protein>
<dbReference type="Gene3D" id="3.40.630.30">
    <property type="match status" value="1"/>
</dbReference>
<dbReference type="AlphaFoldDB" id="A0A3R7HTB1"/>
<evidence type="ECO:0000313" key="1">
    <source>
        <dbReference type="EMBL" id="RKJ94010.1"/>
    </source>
</evidence>
<evidence type="ECO:0000313" key="2">
    <source>
        <dbReference type="Proteomes" id="UP000216225"/>
    </source>
</evidence>
<dbReference type="EMBL" id="NKDB02000007">
    <property type="protein sequence ID" value="RKJ94010.1"/>
    <property type="molecule type" value="Genomic_DNA"/>
</dbReference>
<accession>A0A3R7HTB1</accession>
<dbReference type="RefSeq" id="WP_094439143.1">
    <property type="nucleotide sequence ID" value="NZ_NKDB02000007.1"/>
</dbReference>
<organism evidence="1 2">
    <name type="scientific">Alicycliphilus denitrificans</name>
    <dbReference type="NCBI Taxonomy" id="179636"/>
    <lineage>
        <taxon>Bacteria</taxon>
        <taxon>Pseudomonadati</taxon>
        <taxon>Pseudomonadota</taxon>
        <taxon>Betaproteobacteria</taxon>
        <taxon>Burkholderiales</taxon>
        <taxon>Comamonadaceae</taxon>
        <taxon>Alicycliphilus</taxon>
    </lineage>
</organism>
<reference evidence="1 2" key="1">
    <citation type="submission" date="2018-09" db="EMBL/GenBank/DDBJ databases">
        <title>Genome comparison of Alicycliphilus sp. BQ1, a polyurethanolytic bacterium, with its closest phylogenetic relatives Alicycliphilus denitrificans BC and K601, unable to attack polyurethane.</title>
        <authorList>
            <person name="Loza-Tavera H."/>
            <person name="Lozano L."/>
            <person name="Cevallos M."/>
            <person name="Maya-Lucas O."/>
            <person name="Garcia-Mena J."/>
            <person name="Hernandez J."/>
        </authorList>
    </citation>
    <scope>NUCLEOTIDE SEQUENCE [LARGE SCALE GENOMIC DNA]</scope>
    <source>
        <strain evidence="1 2">BQ1</strain>
    </source>
</reference>
<name>A0A3R7HTB1_9BURK</name>
<proteinExistence type="predicted"/>
<sequence>MNPHALTPSSLSSMPLPPIVAREAAHAAAHAPATEDRIEERLPFSVRVVSDAETLDKAVYIRHAAYARHVPDLARTLQQPEQADFADGSLVLLAESHLDGSPLGTMRIQTNRYAPLALEQSLALPPSLRNCLLAEATRLGVADGRVGTLVKTVLFKAFFLYCQETKVDWMVVTGRAPVDRQYLRLLFDDVYPDMGYIPMRHVGGLPHRVMKFEVGTAEQRWAAARHPLFNFIFRTHHPDIRLDAPESADAAAWDQSPFHAPAPTLAM</sequence>